<dbReference type="OrthoDB" id="1492719at2"/>
<dbReference type="HOGENOM" id="CLU_081919_1_0_5"/>
<dbReference type="SUPFAM" id="SSF55144">
    <property type="entry name" value="LigT-like"/>
    <property type="match status" value="1"/>
</dbReference>
<dbReference type="KEGG" id="rde:RD1_2940"/>
<dbReference type="InterPro" id="IPR009097">
    <property type="entry name" value="Cyclic_Pdiesterase"/>
</dbReference>
<evidence type="ECO:0000313" key="2">
    <source>
        <dbReference type="Proteomes" id="UP000007029"/>
    </source>
</evidence>
<dbReference type="PANTHER" id="PTHR28141:SF1">
    <property type="entry name" value="2',3'-CYCLIC-NUCLEOTIDE 3'-PHOSPHODIESTERASE"/>
    <property type="match status" value="1"/>
</dbReference>
<keyword evidence="2" id="KW-1185">Reference proteome</keyword>
<dbReference type="GO" id="GO:0009187">
    <property type="term" value="P:cyclic nucleotide metabolic process"/>
    <property type="evidence" value="ECO:0007669"/>
    <property type="project" value="TreeGrafter"/>
</dbReference>
<dbReference type="Proteomes" id="UP000007029">
    <property type="component" value="Chromosome"/>
</dbReference>
<dbReference type="EC" id="3.1.4.-" evidence="1"/>
<dbReference type="InterPro" id="IPR012386">
    <property type="entry name" value="Cyclic-nucl_3Pdiesterase"/>
</dbReference>
<dbReference type="Gene3D" id="3.90.1140.10">
    <property type="entry name" value="Cyclic phosphodiesterase"/>
    <property type="match status" value="1"/>
</dbReference>
<keyword evidence="1" id="KW-0378">Hydrolase</keyword>
<reference evidence="1 2" key="1">
    <citation type="journal article" date="2007" name="J. Bacteriol.">
        <title>The complete genome sequence of Roseobacter denitrificans reveals a mixotrophic rather than photosynthetic metabolism.</title>
        <authorList>
            <person name="Swingley W.D."/>
            <person name="Sadekar S."/>
            <person name="Mastrian S.D."/>
            <person name="Matthies H.J."/>
            <person name="Hao J."/>
            <person name="Ramos H."/>
            <person name="Acharya C.R."/>
            <person name="Conrad A.L."/>
            <person name="Taylor H.L."/>
            <person name="Dejesa L.C."/>
            <person name="Shah M.K."/>
            <person name="O'huallachain M.E."/>
            <person name="Lince M.T."/>
            <person name="Blankenship R.E."/>
            <person name="Beatty J.T."/>
            <person name="Touchman J.W."/>
        </authorList>
    </citation>
    <scope>NUCLEOTIDE SEQUENCE [LARGE SCALE GENOMIC DNA]</scope>
    <source>
        <strain evidence="2">ATCC 33942 / OCh 114</strain>
    </source>
</reference>
<name>Q164Y1_ROSDO</name>
<dbReference type="eggNOG" id="COG1514">
    <property type="taxonomic scope" value="Bacteria"/>
</dbReference>
<dbReference type="GO" id="GO:0004113">
    <property type="term" value="F:2',3'-cyclic-nucleotide 3'-phosphodiesterase activity"/>
    <property type="evidence" value="ECO:0007669"/>
    <property type="project" value="TreeGrafter"/>
</dbReference>
<dbReference type="Pfam" id="PF13563">
    <property type="entry name" value="2_5_RNA_ligase2"/>
    <property type="match status" value="1"/>
</dbReference>
<dbReference type="AlphaFoldDB" id="Q164Y1"/>
<sequence>MDHNKPVPHSVWLCPQIGQGPPLTEEIAAYAQRFGTAVFEPHVTLLGDLRTAPQLTVAACRSLSGRLPKTTACISRVSQTADFFMSLFLDLDITEAVTSARAELASALGMALPQPFRPHLSLAYGLPAGEPGQQALQELSDRLVGQTLTLHELKVVFSAKEIAIEDWRAIHVEHLN</sequence>
<protein>
    <submittedName>
        <fullName evidence="1">Cyclic phosphodiesterase, putative</fullName>
        <ecNumber evidence="1">3.1.4.-</ecNumber>
    </submittedName>
</protein>
<dbReference type="EMBL" id="CP000362">
    <property type="protein sequence ID" value="ABG32462.1"/>
    <property type="molecule type" value="Genomic_DNA"/>
</dbReference>
<dbReference type="PANTHER" id="PTHR28141">
    <property type="entry name" value="2',3'-CYCLIC-NUCLEOTIDE 3'-PHOSPHODIESTERASE"/>
    <property type="match status" value="1"/>
</dbReference>
<proteinExistence type="predicted"/>
<evidence type="ECO:0000313" key="1">
    <source>
        <dbReference type="EMBL" id="ABG32462.1"/>
    </source>
</evidence>
<gene>
    <name evidence="1" type="ordered locus">RD1_2940</name>
</gene>
<dbReference type="STRING" id="375451.RD1_2940"/>
<organism evidence="1 2">
    <name type="scientific">Roseobacter denitrificans (strain ATCC 33942 / OCh 114)</name>
    <name type="common">Erythrobacter sp. (strain OCh 114)</name>
    <name type="synonym">Roseobacter denitrificans</name>
    <dbReference type="NCBI Taxonomy" id="375451"/>
    <lineage>
        <taxon>Bacteria</taxon>
        <taxon>Pseudomonadati</taxon>
        <taxon>Pseudomonadota</taxon>
        <taxon>Alphaproteobacteria</taxon>
        <taxon>Rhodobacterales</taxon>
        <taxon>Roseobacteraceae</taxon>
        <taxon>Roseobacter</taxon>
    </lineage>
</organism>
<dbReference type="RefSeq" id="WP_011569078.1">
    <property type="nucleotide sequence ID" value="NC_008209.1"/>
</dbReference>
<accession>Q164Y1</accession>